<feature type="region of interest" description="Disordered" evidence="1">
    <location>
        <begin position="377"/>
        <end position="427"/>
    </location>
</feature>
<keyword evidence="3" id="KW-1185">Reference proteome</keyword>
<dbReference type="Proteomes" id="UP000247498">
    <property type="component" value="Unassembled WGS sequence"/>
</dbReference>
<evidence type="ECO:0000313" key="2">
    <source>
        <dbReference type="EMBL" id="GBF92715.1"/>
    </source>
</evidence>
<feature type="region of interest" description="Disordered" evidence="1">
    <location>
        <begin position="505"/>
        <end position="542"/>
    </location>
</feature>
<comment type="caution">
    <text evidence="2">The sequence shown here is derived from an EMBL/GenBank/DDBJ whole genome shotgun (WGS) entry which is preliminary data.</text>
</comment>
<accession>A0A2V0P6J8</accession>
<feature type="compositionally biased region" description="Low complexity" evidence="1">
    <location>
        <begin position="654"/>
        <end position="665"/>
    </location>
</feature>
<dbReference type="EMBL" id="BDRX01000034">
    <property type="protein sequence ID" value="GBF92715.1"/>
    <property type="molecule type" value="Genomic_DNA"/>
</dbReference>
<feature type="region of interest" description="Disordered" evidence="1">
    <location>
        <begin position="654"/>
        <end position="676"/>
    </location>
</feature>
<feature type="compositionally biased region" description="Low complexity" evidence="1">
    <location>
        <begin position="306"/>
        <end position="316"/>
    </location>
</feature>
<feature type="compositionally biased region" description="Low complexity" evidence="1">
    <location>
        <begin position="1204"/>
        <end position="1214"/>
    </location>
</feature>
<feature type="region of interest" description="Disordered" evidence="1">
    <location>
        <begin position="286"/>
        <end position="323"/>
    </location>
</feature>
<feature type="compositionally biased region" description="Basic residues" evidence="1">
    <location>
        <begin position="1033"/>
        <end position="1042"/>
    </location>
</feature>
<proteinExistence type="predicted"/>
<sequence length="1404" mass="143484">MKPPAAALPSSSEVAAYVANCFGDMESDIDRIVATALAEAGVPTPDAAAGVAAAAAAAAACPQAAAALPADADAPDGAGAGTGDAEQQPPPVMLRRRLEESVDADDPPADNPVRLPEALGDEPAAPPRALEQNAEHARVMPQPGHTAAGSMQPRSPAVQQPRPSASQPGAARLLKQRPQSAGVAGPHSPIGAPAAVSKFPISLPVKGIMPREAAAMERHVQRRSAASPTRAAAASAAHPHDELTRVGAGRPVGVPRSPTSPGAGAGEPPAFERLYKLGLKRAEERSAPGVPAWLAEAQQNGHGHGRAASAPRARPGSLGGAAERPVFERLYSLGRKRVQQRSEPGAPAWLAEQQSFTRRLSEGEWSQVSMRLYSEAHRRAERQEELQAEAQAEAEARAAAECVRWPDTEPTEGVPESELPRSKKYDRPRSAGQVEYYLYGSDGGSLLHGSFLERREEDLQSRAWKQQQEKDKKLVEWWDNISHTYTKLPAVSKHSCEVALQAWAGGKQRDPRRPWTAAPAVKSPPRPRQRSYSPLEFVRGGSPEDIANAQRLEQILQAREQGMPLPPPPASAAEGQPADGGGWLAPRTATEGSYAAAAAAAMQQGAQPHVAPAWPLPGSGTQQGQAVVPIAPGDGVAFVQISLPPGLVAQAQARAAQPQPGLQRPEQPAAAQYVPQHQAALTMTSAWRAAMGSVPSAGGGLEPTPGAATSADVSAAASPSVSLGGARPFAPAGGAGSPVSRASKLGSSSGGGASSGAAKVAALRTLLGSGVALQPTLSQALQAALVLAEAEEAQEIAAAQAAAAAETAAALQQPGQRHPQAAAGVNYYALQQQQQLRVARQQPPQPHPGGALPKSPSQRARYAAQLADAAIAAAVQQAQRPPAAYFMTTERVQAGSYSQLHRKSGGGARKPVHRTASGREIDSAIVDFLLQQQVKTKQQPQQQPAPASAAAAPPPTQAYSRAQIVSALRQSSAGGEPPPAEAANPFPQPAHAAWVPPALSSMALGELSSEAPPAPAAEAEPQAPGEAEGKSRAGARKARGSGKHASAVESRMLPYELGDSPLASPGARQLGAPPAEEPEREEEGRKEDWEHCLEAAEAGEAHAMRRDLESGQMFEVAGFGAPEPEHAVEELSEPPRRGSSGDGDAASLWEIAVVRSISGSSRGGGGGGGAAGAAPAGGVAFSSWPRISADAGRVASSPRLPESPKAAPAASPDARGLAARPSKLSIAAAAEAVAEDLLVFTPGTAGGNAEAAGQAGQAGGKGEAPADAGAGVDLEALLFDEQLTPQARAARLADAFRRSNSNGLDGALEALAQTVEILKSGELPSVEQPPALDAEGAAKQEQAAAEAVGLADRPVCSAGCGDAWDVVLAAAEERVAAAAAPAASLEEALGLGPSGAAGGRGEAE</sequence>
<feature type="compositionally biased region" description="Polar residues" evidence="1">
    <location>
        <begin position="157"/>
        <end position="167"/>
    </location>
</feature>
<feature type="region of interest" description="Disordered" evidence="1">
    <location>
        <begin position="1192"/>
        <end position="1214"/>
    </location>
</feature>
<dbReference type="InParanoid" id="A0A2V0P6J8"/>
<feature type="region of interest" description="Disordered" evidence="1">
    <location>
        <begin position="1006"/>
        <end position="1088"/>
    </location>
</feature>
<protein>
    <submittedName>
        <fullName evidence="2">Uncharacterized protein</fullName>
    </submittedName>
</protein>
<feature type="compositionally biased region" description="Low complexity" evidence="1">
    <location>
        <begin position="223"/>
        <end position="237"/>
    </location>
</feature>
<reference evidence="2 3" key="1">
    <citation type="journal article" date="2018" name="Sci. Rep.">
        <title>Raphidocelis subcapitata (=Pseudokirchneriella subcapitata) provides an insight into genome evolution and environmental adaptations in the Sphaeropleales.</title>
        <authorList>
            <person name="Suzuki S."/>
            <person name="Yamaguchi H."/>
            <person name="Nakajima N."/>
            <person name="Kawachi M."/>
        </authorList>
    </citation>
    <scope>NUCLEOTIDE SEQUENCE [LARGE SCALE GENOMIC DNA]</scope>
    <source>
        <strain evidence="2 3">NIES-35</strain>
    </source>
</reference>
<evidence type="ECO:0000256" key="1">
    <source>
        <dbReference type="SAM" id="MobiDB-lite"/>
    </source>
</evidence>
<feature type="region of interest" description="Disordered" evidence="1">
    <location>
        <begin position="215"/>
        <end position="269"/>
    </location>
</feature>
<feature type="region of interest" description="Disordered" evidence="1">
    <location>
        <begin position="897"/>
        <end position="917"/>
    </location>
</feature>
<feature type="region of interest" description="Disordered" evidence="1">
    <location>
        <begin position="1248"/>
        <end position="1267"/>
    </location>
</feature>
<feature type="compositionally biased region" description="Low complexity" evidence="1">
    <location>
        <begin position="62"/>
        <end position="77"/>
    </location>
</feature>
<feature type="region of interest" description="Disordered" evidence="1">
    <location>
        <begin position="729"/>
        <end position="754"/>
    </location>
</feature>
<feature type="region of interest" description="Disordered" evidence="1">
    <location>
        <begin position="561"/>
        <end position="583"/>
    </location>
</feature>
<gene>
    <name evidence="2" type="ORF">Rsub_05084</name>
</gene>
<evidence type="ECO:0000313" key="3">
    <source>
        <dbReference type="Proteomes" id="UP000247498"/>
    </source>
</evidence>
<feature type="compositionally biased region" description="Basic and acidic residues" evidence="1">
    <location>
        <begin position="1123"/>
        <end position="1136"/>
    </location>
</feature>
<feature type="compositionally biased region" description="Low complexity" evidence="1">
    <location>
        <begin position="934"/>
        <end position="951"/>
    </location>
</feature>
<name>A0A2V0P6J8_9CHLO</name>
<feature type="region of interest" description="Disordered" evidence="1">
    <location>
        <begin position="62"/>
        <end position="195"/>
    </location>
</feature>
<feature type="compositionally biased region" description="Low complexity" evidence="1">
    <location>
        <begin position="388"/>
        <end position="401"/>
    </location>
</feature>
<feature type="compositionally biased region" description="Low complexity" evidence="1">
    <location>
        <begin position="729"/>
        <end position="747"/>
    </location>
</feature>
<feature type="compositionally biased region" description="Low complexity" evidence="1">
    <location>
        <begin position="1016"/>
        <end position="1026"/>
    </location>
</feature>
<organism evidence="2 3">
    <name type="scientific">Raphidocelis subcapitata</name>
    <dbReference type="NCBI Taxonomy" id="307507"/>
    <lineage>
        <taxon>Eukaryota</taxon>
        <taxon>Viridiplantae</taxon>
        <taxon>Chlorophyta</taxon>
        <taxon>core chlorophytes</taxon>
        <taxon>Chlorophyceae</taxon>
        <taxon>CS clade</taxon>
        <taxon>Sphaeropleales</taxon>
        <taxon>Selenastraceae</taxon>
        <taxon>Raphidocelis</taxon>
    </lineage>
</organism>
<feature type="region of interest" description="Disordered" evidence="1">
    <location>
        <begin position="934"/>
        <end position="991"/>
    </location>
</feature>
<feature type="region of interest" description="Disordered" evidence="1">
    <location>
        <begin position="835"/>
        <end position="860"/>
    </location>
</feature>
<feature type="compositionally biased region" description="Basic and acidic residues" evidence="1">
    <location>
        <begin position="418"/>
        <end position="427"/>
    </location>
</feature>
<feature type="region of interest" description="Disordered" evidence="1">
    <location>
        <begin position="1121"/>
        <end position="1143"/>
    </location>
</feature>